<reference evidence="10" key="3">
    <citation type="submission" date="2025-09" db="UniProtKB">
        <authorList>
            <consortium name="Ensembl"/>
        </authorList>
    </citation>
    <scope>IDENTIFICATION</scope>
</reference>
<dbReference type="InParanoid" id="G3P2E0"/>
<dbReference type="InterPro" id="IPR002126">
    <property type="entry name" value="Cadherin-like_dom"/>
</dbReference>
<dbReference type="CTD" id="101886483"/>
<dbReference type="STRING" id="69293.ENSGACP00000011763"/>
<evidence type="ECO:0000259" key="9">
    <source>
        <dbReference type="PROSITE" id="PS50268"/>
    </source>
</evidence>
<keyword evidence="11" id="KW-1185">Reference proteome</keyword>
<dbReference type="Proteomes" id="UP000007635">
    <property type="component" value="Chromosome XIX"/>
</dbReference>
<evidence type="ECO:0000256" key="7">
    <source>
        <dbReference type="SAM" id="Phobius"/>
    </source>
</evidence>
<dbReference type="PROSITE" id="PS50268">
    <property type="entry name" value="CADHERIN_2"/>
    <property type="match status" value="3"/>
</dbReference>
<feature type="chain" id="PRO_5043410900" description="Cadherin domain-containing protein" evidence="8">
    <location>
        <begin position="28"/>
        <end position="731"/>
    </location>
</feature>
<dbReference type="CDD" id="cd11304">
    <property type="entry name" value="Cadherin_repeat"/>
    <property type="match status" value="2"/>
</dbReference>
<dbReference type="GO" id="GO:0045296">
    <property type="term" value="F:cadherin binding"/>
    <property type="evidence" value="ECO:0007669"/>
    <property type="project" value="TreeGrafter"/>
</dbReference>
<keyword evidence="7" id="KW-0812">Transmembrane</keyword>
<dbReference type="KEGG" id="gat:120809246"/>
<dbReference type="RefSeq" id="XP_040018852.1">
    <property type="nucleotide sequence ID" value="XM_040162918.1"/>
</dbReference>
<dbReference type="GO" id="GO:0034332">
    <property type="term" value="P:adherens junction organization"/>
    <property type="evidence" value="ECO:0007669"/>
    <property type="project" value="TreeGrafter"/>
</dbReference>
<evidence type="ECO:0000256" key="5">
    <source>
        <dbReference type="PROSITE-ProRule" id="PRU00043"/>
    </source>
</evidence>
<dbReference type="GO" id="GO:0008013">
    <property type="term" value="F:beta-catenin binding"/>
    <property type="evidence" value="ECO:0007669"/>
    <property type="project" value="TreeGrafter"/>
</dbReference>
<dbReference type="Pfam" id="PF00028">
    <property type="entry name" value="Cadherin"/>
    <property type="match status" value="1"/>
</dbReference>
<evidence type="ECO:0000256" key="6">
    <source>
        <dbReference type="SAM" id="MobiDB-lite"/>
    </source>
</evidence>
<dbReference type="Ensembl" id="ENSGACT00000011787.2">
    <property type="protein sequence ID" value="ENSGACP00000011763.2"/>
    <property type="gene ID" value="ENSGACG00000008907.2"/>
</dbReference>
<feature type="domain" description="Cadherin" evidence="9">
    <location>
        <begin position="253"/>
        <end position="349"/>
    </location>
</feature>
<dbReference type="GO" id="GO:0016477">
    <property type="term" value="P:cell migration"/>
    <property type="evidence" value="ECO:0007669"/>
    <property type="project" value="TreeGrafter"/>
</dbReference>
<dbReference type="GO" id="GO:0007156">
    <property type="term" value="P:homophilic cell adhesion via plasma membrane adhesion molecules"/>
    <property type="evidence" value="ECO:0007669"/>
    <property type="project" value="InterPro"/>
</dbReference>
<feature type="compositionally biased region" description="Acidic residues" evidence="6">
    <location>
        <begin position="716"/>
        <end position="731"/>
    </location>
</feature>
<dbReference type="PANTHER" id="PTHR24027:SF414">
    <property type="entry name" value="CADHERIN-RELATED FAMILY MEMBER 5 ISOFORM X1"/>
    <property type="match status" value="1"/>
</dbReference>
<evidence type="ECO:0000256" key="8">
    <source>
        <dbReference type="SAM" id="SignalP"/>
    </source>
</evidence>
<dbReference type="InterPro" id="IPR015919">
    <property type="entry name" value="Cadherin-like_sf"/>
</dbReference>
<feature type="domain" description="Cadherin" evidence="9">
    <location>
        <begin position="71"/>
        <end position="125"/>
    </location>
</feature>
<comment type="subcellular location">
    <subcellularLocation>
        <location evidence="1">Membrane</location>
    </subcellularLocation>
</comment>
<dbReference type="GO" id="GO:0016339">
    <property type="term" value="P:calcium-dependent cell-cell adhesion via plasma membrane cell adhesion molecules"/>
    <property type="evidence" value="ECO:0007669"/>
    <property type="project" value="TreeGrafter"/>
</dbReference>
<feature type="compositionally biased region" description="Acidic residues" evidence="6">
    <location>
        <begin position="663"/>
        <end position="676"/>
    </location>
</feature>
<reference evidence="10 11" key="1">
    <citation type="journal article" date="2021" name="G3 (Bethesda)">
        <title>Improved contiguity of the threespine stickleback genome using long-read sequencing.</title>
        <authorList>
            <person name="Nath S."/>
            <person name="Shaw D.E."/>
            <person name="White M.A."/>
        </authorList>
    </citation>
    <scope>NUCLEOTIDE SEQUENCE [LARGE SCALE GENOMIC DNA]</scope>
    <source>
        <strain evidence="10 11">Lake Benthic</strain>
    </source>
</reference>
<feature type="compositionally biased region" description="Basic and acidic residues" evidence="6">
    <location>
        <begin position="626"/>
        <end position="638"/>
    </location>
</feature>
<dbReference type="PANTHER" id="PTHR24027">
    <property type="entry name" value="CADHERIN-23"/>
    <property type="match status" value="1"/>
</dbReference>
<keyword evidence="3 5" id="KW-0106">Calcium</keyword>
<dbReference type="PRINTS" id="PR00205">
    <property type="entry name" value="CADHERIN"/>
</dbReference>
<keyword evidence="2" id="KW-0677">Repeat</keyword>
<protein>
    <recommendedName>
        <fullName evidence="9">Cadherin domain-containing protein</fullName>
    </recommendedName>
</protein>
<dbReference type="AlphaFoldDB" id="G3P2E0"/>
<dbReference type="GO" id="GO:0007043">
    <property type="term" value="P:cell-cell junction assembly"/>
    <property type="evidence" value="ECO:0007669"/>
    <property type="project" value="TreeGrafter"/>
</dbReference>
<dbReference type="OMA" id="PDYEANT"/>
<dbReference type="GO" id="GO:0016342">
    <property type="term" value="C:catenin complex"/>
    <property type="evidence" value="ECO:0007669"/>
    <property type="project" value="TreeGrafter"/>
</dbReference>
<dbReference type="Gene3D" id="2.60.40.60">
    <property type="entry name" value="Cadherins"/>
    <property type="match status" value="3"/>
</dbReference>
<feature type="region of interest" description="Disordered" evidence="6">
    <location>
        <begin position="655"/>
        <end position="731"/>
    </location>
</feature>
<name>G3P2E0_GASAC</name>
<organism evidence="10 11">
    <name type="scientific">Gasterosteus aculeatus aculeatus</name>
    <name type="common">three-spined stickleback</name>
    <dbReference type="NCBI Taxonomy" id="481459"/>
    <lineage>
        <taxon>Eukaryota</taxon>
        <taxon>Metazoa</taxon>
        <taxon>Chordata</taxon>
        <taxon>Craniata</taxon>
        <taxon>Vertebrata</taxon>
        <taxon>Euteleostomi</taxon>
        <taxon>Actinopterygii</taxon>
        <taxon>Neopterygii</taxon>
        <taxon>Teleostei</taxon>
        <taxon>Neoteleostei</taxon>
        <taxon>Acanthomorphata</taxon>
        <taxon>Eupercaria</taxon>
        <taxon>Perciformes</taxon>
        <taxon>Cottioidei</taxon>
        <taxon>Gasterosteales</taxon>
        <taxon>Gasterosteidae</taxon>
        <taxon>Gasterosteus</taxon>
    </lineage>
</organism>
<dbReference type="SMART" id="SM00112">
    <property type="entry name" value="CA"/>
    <property type="match status" value="3"/>
</dbReference>
<evidence type="ECO:0000256" key="2">
    <source>
        <dbReference type="ARBA" id="ARBA00022737"/>
    </source>
</evidence>
<feature type="signal peptide" evidence="8">
    <location>
        <begin position="1"/>
        <end position="27"/>
    </location>
</feature>
<keyword evidence="8" id="KW-0732">Signal</keyword>
<feature type="compositionally biased region" description="Polar residues" evidence="6">
    <location>
        <begin position="471"/>
        <end position="493"/>
    </location>
</feature>
<dbReference type="GO" id="GO:0000902">
    <property type="term" value="P:cell morphogenesis"/>
    <property type="evidence" value="ECO:0007669"/>
    <property type="project" value="TreeGrafter"/>
</dbReference>
<feature type="domain" description="Cadherin" evidence="9">
    <location>
        <begin position="126"/>
        <end position="228"/>
    </location>
</feature>
<evidence type="ECO:0000313" key="11">
    <source>
        <dbReference type="Proteomes" id="UP000007635"/>
    </source>
</evidence>
<reference evidence="10" key="2">
    <citation type="submission" date="2025-08" db="UniProtKB">
        <authorList>
            <consortium name="Ensembl"/>
        </authorList>
    </citation>
    <scope>IDENTIFICATION</scope>
</reference>
<dbReference type="GeneTree" id="ENSGT00940000163878"/>
<dbReference type="SUPFAM" id="SSF49313">
    <property type="entry name" value="Cadherin-like"/>
    <property type="match status" value="2"/>
</dbReference>
<sequence>MEAIHPGFTASTSFCLLLLILLSTSDAQICSAKSPVEFAENNTVGAVVLEITVQPGVTLEFQAPVSPDNPFVLERNSLLAGKVLDYEKNKNHEINIICTKTDTSEKFPLTIVVLVVNLNDNYPLFDQDTYLVNVPEMSPVDTSVGRYAATDLDGQQILYSLTPLSKGFKLRSQTNPDLLVEMPLDYEKVKTVELILTAVDGPPGSDPFSATTTILISILDVDNRPPWFQPCNKHEVGGAVVCQNDGYTGRVVLNEQEPGALPLDPGPLYAIDGDSGIGEAVTYSFLNGDAGGLFRIHPVSGNITMLKPANQLVPIGLTVLAAQSTNRFQFAITSVTISVQLKSLYPPKFQRSQYEGVVTGVGVMATELNAPDKPLRILATDEDYGPEGINPYISYFVDGSSDFAIVGGYLFLTKDLPGGLLTLQLSALDTTNDEKASVQLLLEVTSGLTTTSLPLSTTDTTSSTDSMATEEVSTSDPTASTPVSLSTASTTNPTGPPPGAFGVVDMAALGATLGVLLLICLAVIVALVVRIRKADADGKKVFEASVFQSSLGRGGQKGGIQFTNEAFQHDEDGDSLGSGSPAPGYLGGSIASGDLPVKSPLPLRSLPRGDDGDDDGSQAGSDSADSEGKDVKPILTKERRVDDGYKSVWFKENAKDEVVIIQDSEEEEEEEEDDDDDVKKPSSSGREEDESPRVRTQRVGFNDTDLDSGLGVKMEDPEDDSEGDEDMNNHL</sequence>
<dbReference type="Bgee" id="ENSGACG00000008907">
    <property type="expression patterns" value="Expressed in intestinal epithelial cell"/>
</dbReference>
<feature type="compositionally biased region" description="Low complexity" evidence="6">
    <location>
        <begin position="452"/>
        <end position="466"/>
    </location>
</feature>
<feature type="transmembrane region" description="Helical" evidence="7">
    <location>
        <begin position="506"/>
        <end position="529"/>
    </location>
</feature>
<keyword evidence="4 7" id="KW-0472">Membrane</keyword>
<dbReference type="InterPro" id="IPR039808">
    <property type="entry name" value="Cadherin"/>
</dbReference>
<accession>G3P2E0</accession>
<keyword evidence="7" id="KW-1133">Transmembrane helix</keyword>
<dbReference type="eggNOG" id="KOG3594">
    <property type="taxonomic scope" value="Eukaryota"/>
</dbReference>
<feature type="region of interest" description="Disordered" evidence="6">
    <location>
        <begin position="569"/>
        <end position="638"/>
    </location>
</feature>
<dbReference type="GO" id="GO:0005509">
    <property type="term" value="F:calcium ion binding"/>
    <property type="evidence" value="ECO:0007669"/>
    <property type="project" value="UniProtKB-UniRule"/>
</dbReference>
<dbReference type="GO" id="GO:0044331">
    <property type="term" value="P:cell-cell adhesion mediated by cadherin"/>
    <property type="evidence" value="ECO:0007669"/>
    <property type="project" value="TreeGrafter"/>
</dbReference>
<proteinExistence type="predicted"/>
<feature type="region of interest" description="Disordered" evidence="6">
    <location>
        <begin position="452"/>
        <end position="497"/>
    </location>
</feature>
<evidence type="ECO:0000256" key="1">
    <source>
        <dbReference type="ARBA" id="ARBA00004370"/>
    </source>
</evidence>
<dbReference type="GeneID" id="120809246"/>
<evidence type="ECO:0000256" key="4">
    <source>
        <dbReference type="ARBA" id="ARBA00023136"/>
    </source>
</evidence>
<evidence type="ECO:0000256" key="3">
    <source>
        <dbReference type="ARBA" id="ARBA00022837"/>
    </source>
</evidence>
<dbReference type="GO" id="GO:0005912">
    <property type="term" value="C:adherens junction"/>
    <property type="evidence" value="ECO:0007669"/>
    <property type="project" value="TreeGrafter"/>
</dbReference>
<evidence type="ECO:0000313" key="10">
    <source>
        <dbReference type="Ensembl" id="ENSGACP00000011763.2"/>
    </source>
</evidence>